<comment type="caution">
    <text evidence="1">The sequence shown here is derived from an EMBL/GenBank/DDBJ whole genome shotgun (WGS) entry which is preliminary data.</text>
</comment>
<dbReference type="InterPro" id="IPR003737">
    <property type="entry name" value="GlcNAc_PI_deacetylase-related"/>
</dbReference>
<protein>
    <submittedName>
        <fullName evidence="1">GlcNAc-PI de-N-acetylase</fullName>
    </submittedName>
</protein>
<sequence length="260" mass="29300">MRGQHILVAMRIMAVFAHPDDEIGCIGTLAKHAARGDEVMLVWTTLGELASQFGDQTHEEVTRVRREHGAWVAGKIGALHHFFDMGDSRMTGSRTEALQLARLYAQFRPNAVITWSDDHPHPDHRMTAKIAFDAITLARIPKIINEEGGGVPMAPAPDLGGSDSVDSGEDVRRLEAWREPVRFYQYHAPASPYPEVFTDITDTVEVAAEVMEYYQAFYRWTWDREQFLATRAVAGRLTGAKYAERFNLKASHLPARPYLH</sequence>
<dbReference type="InterPro" id="IPR024078">
    <property type="entry name" value="LmbE-like_dom_sf"/>
</dbReference>
<dbReference type="PANTHER" id="PTHR12993">
    <property type="entry name" value="N-ACETYLGLUCOSAMINYL-PHOSPHATIDYLINOSITOL DE-N-ACETYLASE-RELATED"/>
    <property type="match status" value="1"/>
</dbReference>
<accession>A0ABQ2EL93</accession>
<dbReference type="Gene3D" id="3.40.50.10320">
    <property type="entry name" value="LmbE-like"/>
    <property type="match status" value="1"/>
</dbReference>
<dbReference type="PANTHER" id="PTHR12993:SF11">
    <property type="entry name" value="N-ACETYLGLUCOSAMINYL-PHOSPHATIDYLINOSITOL DE-N-ACETYLASE"/>
    <property type="match status" value="1"/>
</dbReference>
<gene>
    <name evidence="1" type="ORF">GCM10008955_02420</name>
</gene>
<dbReference type="EMBL" id="BMPP01000001">
    <property type="protein sequence ID" value="GGK12634.1"/>
    <property type="molecule type" value="Genomic_DNA"/>
</dbReference>
<dbReference type="Pfam" id="PF02585">
    <property type="entry name" value="PIG-L"/>
    <property type="match status" value="1"/>
</dbReference>
<proteinExistence type="predicted"/>
<keyword evidence="2" id="KW-1185">Reference proteome</keyword>
<organism evidence="1 2">
    <name type="scientific">Deinococcus malanensis</name>
    <dbReference type="NCBI Taxonomy" id="1706855"/>
    <lineage>
        <taxon>Bacteria</taxon>
        <taxon>Thermotogati</taxon>
        <taxon>Deinococcota</taxon>
        <taxon>Deinococci</taxon>
        <taxon>Deinococcales</taxon>
        <taxon>Deinococcaceae</taxon>
        <taxon>Deinococcus</taxon>
    </lineage>
</organism>
<reference evidence="2" key="1">
    <citation type="journal article" date="2019" name="Int. J. Syst. Evol. Microbiol.">
        <title>The Global Catalogue of Microorganisms (GCM) 10K type strain sequencing project: providing services to taxonomists for standard genome sequencing and annotation.</title>
        <authorList>
            <consortium name="The Broad Institute Genomics Platform"/>
            <consortium name="The Broad Institute Genome Sequencing Center for Infectious Disease"/>
            <person name="Wu L."/>
            <person name="Ma J."/>
        </authorList>
    </citation>
    <scope>NUCLEOTIDE SEQUENCE [LARGE SCALE GENOMIC DNA]</scope>
    <source>
        <strain evidence="2">JCM 30331</strain>
    </source>
</reference>
<name>A0ABQ2EL93_9DEIO</name>
<dbReference type="Proteomes" id="UP000647587">
    <property type="component" value="Unassembled WGS sequence"/>
</dbReference>
<evidence type="ECO:0000313" key="1">
    <source>
        <dbReference type="EMBL" id="GGK12634.1"/>
    </source>
</evidence>
<evidence type="ECO:0000313" key="2">
    <source>
        <dbReference type="Proteomes" id="UP000647587"/>
    </source>
</evidence>
<dbReference type="SUPFAM" id="SSF102588">
    <property type="entry name" value="LmbE-like"/>
    <property type="match status" value="1"/>
</dbReference>